<evidence type="ECO:0000313" key="3">
    <source>
        <dbReference type="Proteomes" id="UP000189796"/>
    </source>
</evidence>
<dbReference type="InterPro" id="IPR001173">
    <property type="entry name" value="Glyco_trans_2-like"/>
</dbReference>
<dbReference type="InterPro" id="IPR029044">
    <property type="entry name" value="Nucleotide-diphossugar_trans"/>
</dbReference>
<dbReference type="GO" id="GO:0016740">
    <property type="term" value="F:transferase activity"/>
    <property type="evidence" value="ECO:0007669"/>
    <property type="project" value="UniProtKB-KW"/>
</dbReference>
<sequence>MKISVITASYNSEATIGFTVESFLRQSHPDKEMLVVDGASSDSTLKLVESFGSEAIRVFSEKDKGVYDAMNKGFHLFQGDAVGFLNSDDTFHDSRALADIAAAMQNSDIVYGDLNMVTDHRTKRLVRSWRGGAFKRYSFQLGWVPPHPTFYMRKEVAQKVGDYDLSYITTADYDYMLRALALNNFRVRYIPRVLADFQIGGISTRGWRVTARANLECLRSRRAHLNAPIIDAAFFLRFLRRIFQIRKFRTVRAGRMA</sequence>
<keyword evidence="2" id="KW-0808">Transferase</keyword>
<evidence type="ECO:0000313" key="2">
    <source>
        <dbReference type="EMBL" id="SHH70221.1"/>
    </source>
</evidence>
<dbReference type="RefSeq" id="WP_172842679.1">
    <property type="nucleotide sequence ID" value="NZ_LT670817.1"/>
</dbReference>
<gene>
    <name evidence="2" type="ORF">SAMN05443248_5766</name>
</gene>
<dbReference type="CDD" id="cd06433">
    <property type="entry name" value="GT_2_WfgS_like"/>
    <property type="match status" value="1"/>
</dbReference>
<protein>
    <submittedName>
        <fullName evidence="2">Glycosyltransferase</fullName>
    </submittedName>
</protein>
<dbReference type="InterPro" id="IPR050834">
    <property type="entry name" value="Glycosyltransf_2"/>
</dbReference>
<dbReference type="Pfam" id="PF00535">
    <property type="entry name" value="Glycos_transf_2"/>
    <property type="match status" value="1"/>
</dbReference>
<dbReference type="PANTHER" id="PTHR43685">
    <property type="entry name" value="GLYCOSYLTRANSFERASE"/>
    <property type="match status" value="1"/>
</dbReference>
<organism evidence="2 3">
    <name type="scientific">Bradyrhizobium erythrophlei</name>
    <dbReference type="NCBI Taxonomy" id="1437360"/>
    <lineage>
        <taxon>Bacteria</taxon>
        <taxon>Pseudomonadati</taxon>
        <taxon>Pseudomonadota</taxon>
        <taxon>Alphaproteobacteria</taxon>
        <taxon>Hyphomicrobiales</taxon>
        <taxon>Nitrobacteraceae</taxon>
        <taxon>Bradyrhizobium</taxon>
    </lineage>
</organism>
<name>A0A1M5V4Q8_9BRAD</name>
<dbReference type="SUPFAM" id="SSF53448">
    <property type="entry name" value="Nucleotide-diphospho-sugar transferases"/>
    <property type="match status" value="1"/>
</dbReference>
<dbReference type="PANTHER" id="PTHR43685:SF2">
    <property type="entry name" value="GLYCOSYLTRANSFERASE 2-LIKE DOMAIN-CONTAINING PROTEIN"/>
    <property type="match status" value="1"/>
</dbReference>
<accession>A0A1M5V4Q8</accession>
<feature type="domain" description="Glycosyltransferase 2-like" evidence="1">
    <location>
        <begin position="4"/>
        <end position="151"/>
    </location>
</feature>
<dbReference type="EMBL" id="LT670817">
    <property type="protein sequence ID" value="SHH70221.1"/>
    <property type="molecule type" value="Genomic_DNA"/>
</dbReference>
<evidence type="ECO:0000259" key="1">
    <source>
        <dbReference type="Pfam" id="PF00535"/>
    </source>
</evidence>
<dbReference type="AlphaFoldDB" id="A0A1M5V4Q8"/>
<proteinExistence type="predicted"/>
<dbReference type="Proteomes" id="UP000189796">
    <property type="component" value="Chromosome I"/>
</dbReference>
<reference evidence="2 3" key="1">
    <citation type="submission" date="2016-11" db="EMBL/GenBank/DDBJ databases">
        <authorList>
            <person name="Jaros S."/>
            <person name="Januszkiewicz K."/>
            <person name="Wedrychowicz H."/>
        </authorList>
    </citation>
    <scope>NUCLEOTIDE SEQUENCE [LARGE SCALE GENOMIC DNA]</scope>
    <source>
        <strain evidence="2 3">GAS138</strain>
    </source>
</reference>
<dbReference type="Gene3D" id="3.90.550.10">
    <property type="entry name" value="Spore Coat Polysaccharide Biosynthesis Protein SpsA, Chain A"/>
    <property type="match status" value="1"/>
</dbReference>